<name>A0A7M3VJ45_VIBPH</name>
<dbReference type="EMBL" id="MT898025">
    <property type="protein sequence ID" value="QOS15476.1"/>
    <property type="molecule type" value="Genomic_DNA"/>
</dbReference>
<sequence length="358" mass="41943">MTKSILVLVTGYPSMDNLYNCSWAHTRSVYYKEKGNQVDVLFFGLEKEYIIDGVNVVTEDIAIKNINSSKYHAVISHSPNIRKHIPFLKNYCKGLDKVIFMHGTESMWVNYDYPEPYGYMKDSFIKMRGRDIYDWAKFHILKKYLLHSKRIKIVFVSQWMLDVFEKNVTKLNGENIRFDVINNSLNKVFFREKFDVFSEKIADYVTIRSLDLSKYAIDLVVDFARANPNKKIHIYGKGRYFNYNEAPENLTVFNEFIKQEDIPSVLNKYRAALMPTRCDAQGVMVCEIATFGMPVLTTDIPVNDEMFADFQNVVRLKEEVFSTQLELDFSELSSCNRNVERFSLKNTLEKELEFIFDI</sequence>
<protein>
    <recommendedName>
        <fullName evidence="1">Glycosyl transferase family 1 domain-containing protein</fullName>
    </recommendedName>
</protein>
<dbReference type="AlphaFoldDB" id="A0A7M3VJ45"/>
<evidence type="ECO:0000313" key="2">
    <source>
        <dbReference type="EMBL" id="QOS15476.1"/>
    </source>
</evidence>
<feature type="domain" description="Glycosyl transferase family 1" evidence="1">
    <location>
        <begin position="215"/>
        <end position="312"/>
    </location>
</feature>
<dbReference type="SUPFAM" id="SSF53756">
    <property type="entry name" value="UDP-Glycosyltransferase/glycogen phosphorylase"/>
    <property type="match status" value="1"/>
</dbReference>
<proteinExistence type="predicted"/>
<accession>A0A7M3VJ45</accession>
<dbReference type="Gene3D" id="3.40.50.2000">
    <property type="entry name" value="Glycogen Phosphorylase B"/>
    <property type="match status" value="1"/>
</dbReference>
<dbReference type="InterPro" id="IPR001296">
    <property type="entry name" value="Glyco_trans_1"/>
</dbReference>
<organism evidence="2">
    <name type="scientific">Vibrio parahaemolyticus</name>
    <dbReference type="NCBI Taxonomy" id="670"/>
    <lineage>
        <taxon>Bacteria</taxon>
        <taxon>Pseudomonadati</taxon>
        <taxon>Pseudomonadota</taxon>
        <taxon>Gammaproteobacteria</taxon>
        <taxon>Vibrionales</taxon>
        <taxon>Vibrionaceae</taxon>
        <taxon>Vibrio</taxon>
    </lineage>
</organism>
<dbReference type="Pfam" id="PF00534">
    <property type="entry name" value="Glycos_transf_1"/>
    <property type="match status" value="1"/>
</dbReference>
<gene>
    <name evidence="2" type="ORF">VP38_00033</name>
</gene>
<reference evidence="2" key="1">
    <citation type="submission" date="2020-08" db="EMBL/GenBank/DDBJ databases">
        <title>Genetic structure, function and evolution of capsule biosynthesis loci in Vibrio parahaemolyticus.</title>
        <authorList>
            <person name="Li L."/>
            <person name="Bian S."/>
        </authorList>
    </citation>
    <scope>NUCLEOTIDE SEQUENCE</scope>
    <source>
        <strain evidence="2">VP38</strain>
    </source>
</reference>
<dbReference type="GO" id="GO:0016757">
    <property type="term" value="F:glycosyltransferase activity"/>
    <property type="evidence" value="ECO:0007669"/>
    <property type="project" value="InterPro"/>
</dbReference>
<evidence type="ECO:0000259" key="1">
    <source>
        <dbReference type="Pfam" id="PF00534"/>
    </source>
</evidence>